<evidence type="ECO:0000313" key="5">
    <source>
        <dbReference type="Proteomes" id="UP001519460"/>
    </source>
</evidence>
<dbReference type="AlphaFoldDB" id="A0ABD0L0F0"/>
<accession>A0ABD0L0F0</accession>
<keyword evidence="5" id="KW-1185">Reference proteome</keyword>
<proteinExistence type="predicted"/>
<dbReference type="InterPro" id="IPR026622">
    <property type="entry name" value="Mxra7"/>
</dbReference>
<feature type="compositionally biased region" description="Basic and acidic residues" evidence="1">
    <location>
        <begin position="99"/>
        <end position="115"/>
    </location>
</feature>
<protein>
    <recommendedName>
        <fullName evidence="3">Matrix-remodeling-associated protein 7 helical domain-containing protein</fullName>
    </recommendedName>
</protein>
<reference evidence="4 5" key="1">
    <citation type="journal article" date="2023" name="Sci. Data">
        <title>Genome assembly of the Korean intertidal mud-creeper Batillaria attramentaria.</title>
        <authorList>
            <person name="Patra A.K."/>
            <person name="Ho P.T."/>
            <person name="Jun S."/>
            <person name="Lee S.J."/>
            <person name="Kim Y."/>
            <person name="Won Y.J."/>
        </authorList>
    </citation>
    <scope>NUCLEOTIDE SEQUENCE [LARGE SCALE GENOMIC DNA]</scope>
    <source>
        <strain evidence="4">Wonlab-2016</strain>
    </source>
</reference>
<dbReference type="Pfam" id="PF25473">
    <property type="entry name" value="MXRA7_helical"/>
    <property type="match status" value="1"/>
</dbReference>
<sequence>MNQQHQINQNEALDSNMAAFGTLVADFVSQGSVFLIVAVVTTILLVAVSTYFIARNYVRTNSTAGDASVEVSQQQTAGTTNEDDRSSASESDDTNSSDLNEHSREPGSGSKRLEEIDPVMYCEHIQGEIKRVKQEVATRKIRETLTQEQIEEERLRQQEQLSEIFRLMQEQNERFGISSIDEMKEQMKLYGNL</sequence>
<keyword evidence="2" id="KW-0812">Transmembrane</keyword>
<feature type="compositionally biased region" description="Polar residues" evidence="1">
    <location>
        <begin position="64"/>
        <end position="80"/>
    </location>
</feature>
<dbReference type="PANTHER" id="PTHR21845">
    <property type="entry name" value="TRANSMEMBRANE ANCHOR PROTEIN 1"/>
    <property type="match status" value="1"/>
</dbReference>
<dbReference type="Proteomes" id="UP001519460">
    <property type="component" value="Unassembled WGS sequence"/>
</dbReference>
<evidence type="ECO:0000313" key="4">
    <source>
        <dbReference type="EMBL" id="KAK7492841.1"/>
    </source>
</evidence>
<organism evidence="4 5">
    <name type="scientific">Batillaria attramentaria</name>
    <dbReference type="NCBI Taxonomy" id="370345"/>
    <lineage>
        <taxon>Eukaryota</taxon>
        <taxon>Metazoa</taxon>
        <taxon>Spiralia</taxon>
        <taxon>Lophotrochozoa</taxon>
        <taxon>Mollusca</taxon>
        <taxon>Gastropoda</taxon>
        <taxon>Caenogastropoda</taxon>
        <taxon>Sorbeoconcha</taxon>
        <taxon>Cerithioidea</taxon>
        <taxon>Batillariidae</taxon>
        <taxon>Batillaria</taxon>
    </lineage>
</organism>
<evidence type="ECO:0000256" key="2">
    <source>
        <dbReference type="SAM" id="Phobius"/>
    </source>
</evidence>
<feature type="domain" description="Matrix-remodeling-associated protein 7 helical" evidence="3">
    <location>
        <begin position="130"/>
        <end position="190"/>
    </location>
</feature>
<name>A0ABD0L0F0_9CAEN</name>
<dbReference type="PANTHER" id="PTHR21845:SF2">
    <property type="entry name" value="MATRIX-REMODELING-ASSOCIATED PROTEIN 7"/>
    <property type="match status" value="1"/>
</dbReference>
<keyword evidence="2" id="KW-0472">Membrane</keyword>
<evidence type="ECO:0000259" key="3">
    <source>
        <dbReference type="Pfam" id="PF25473"/>
    </source>
</evidence>
<keyword evidence="2" id="KW-1133">Transmembrane helix</keyword>
<dbReference type="EMBL" id="JACVVK020000099">
    <property type="protein sequence ID" value="KAK7492841.1"/>
    <property type="molecule type" value="Genomic_DNA"/>
</dbReference>
<comment type="caution">
    <text evidence="4">The sequence shown here is derived from an EMBL/GenBank/DDBJ whole genome shotgun (WGS) entry which is preliminary data.</text>
</comment>
<feature type="region of interest" description="Disordered" evidence="1">
    <location>
        <begin position="64"/>
        <end position="116"/>
    </location>
</feature>
<feature type="transmembrane region" description="Helical" evidence="2">
    <location>
        <begin position="33"/>
        <end position="54"/>
    </location>
</feature>
<evidence type="ECO:0000256" key="1">
    <source>
        <dbReference type="SAM" id="MobiDB-lite"/>
    </source>
</evidence>
<gene>
    <name evidence="4" type="ORF">BaRGS_00015979</name>
</gene>
<dbReference type="InterPro" id="IPR057534">
    <property type="entry name" value="MXRA7_helical"/>
</dbReference>